<dbReference type="Gene3D" id="3.30.200.20">
    <property type="entry name" value="Phosphorylase Kinase, domain 1"/>
    <property type="match status" value="1"/>
</dbReference>
<dbReference type="Ensembl" id="ENSMAMT00000044277.1">
    <property type="protein sequence ID" value="ENSMAMP00000065642.1"/>
    <property type="gene ID" value="ENSMAMG00000001504.2"/>
</dbReference>
<evidence type="ECO:0000256" key="29">
    <source>
        <dbReference type="SAM" id="MobiDB-lite"/>
    </source>
</evidence>
<keyword evidence="18 30" id="KW-1133">Transmembrane helix</keyword>
<keyword evidence="12" id="KW-0479">Metal-binding</keyword>
<feature type="domain" description="Alpha-type protein kinase" evidence="31">
    <location>
        <begin position="1424"/>
        <end position="1654"/>
    </location>
</feature>
<dbReference type="GO" id="GO:0004674">
    <property type="term" value="F:protein serine/threonine kinase activity"/>
    <property type="evidence" value="ECO:0007669"/>
    <property type="project" value="UniProtKB-KW"/>
</dbReference>
<keyword evidence="6" id="KW-0723">Serine/threonine-protein kinase</keyword>
<dbReference type="Pfam" id="PF00520">
    <property type="entry name" value="Ion_trans"/>
    <property type="match status" value="1"/>
</dbReference>
<dbReference type="InterPro" id="IPR032415">
    <property type="entry name" value="TRPM_tetra"/>
</dbReference>
<dbReference type="FunFam" id="3.20.200.10:FF:000001">
    <property type="entry name" value="Transient receptor potential cation channel, subfamily M, member 7"/>
    <property type="match status" value="1"/>
</dbReference>
<dbReference type="SUPFAM" id="SSF56112">
    <property type="entry name" value="Protein kinase-like (PK-like)"/>
    <property type="match status" value="1"/>
</dbReference>
<keyword evidence="9" id="KW-0107">Calcium channel</keyword>
<evidence type="ECO:0000256" key="4">
    <source>
        <dbReference type="ARBA" id="ARBA00022448"/>
    </source>
</evidence>
<dbReference type="Proteomes" id="UP000261640">
    <property type="component" value="Unplaced"/>
</dbReference>
<feature type="transmembrane region" description="Helical" evidence="30">
    <location>
        <begin position="916"/>
        <end position="934"/>
    </location>
</feature>
<evidence type="ECO:0000256" key="11">
    <source>
        <dbReference type="ARBA" id="ARBA00022692"/>
    </source>
</evidence>
<dbReference type="GO" id="GO:0051262">
    <property type="term" value="P:protein tetramerization"/>
    <property type="evidence" value="ECO:0007669"/>
    <property type="project" value="InterPro"/>
</dbReference>
<dbReference type="InterPro" id="IPR005821">
    <property type="entry name" value="Ion_trans_dom"/>
</dbReference>
<keyword evidence="16" id="KW-0106">Calcium</keyword>
<evidence type="ECO:0000256" key="12">
    <source>
        <dbReference type="ARBA" id="ARBA00022723"/>
    </source>
</evidence>
<dbReference type="InterPro" id="IPR011009">
    <property type="entry name" value="Kinase-like_dom_sf"/>
</dbReference>
<dbReference type="GeneTree" id="ENSGT00940000157091"/>
<dbReference type="Gene3D" id="3.20.200.10">
    <property type="entry name" value="MHCK/EF2 kinase"/>
    <property type="match status" value="1"/>
</dbReference>
<proteinExistence type="inferred from homology"/>
<evidence type="ECO:0000256" key="26">
    <source>
        <dbReference type="ARBA" id="ARBA00036634"/>
    </source>
</evidence>
<comment type="catalytic activity">
    <reaction evidence="26">
        <text>Ca(2+)(in) = Ca(2+)(out)</text>
        <dbReference type="Rhea" id="RHEA:29671"/>
        <dbReference type="ChEBI" id="CHEBI:29108"/>
    </reaction>
</comment>
<evidence type="ECO:0000259" key="31">
    <source>
        <dbReference type="PROSITE" id="PS51158"/>
    </source>
</evidence>
<keyword evidence="10" id="KW-0808">Transferase</keyword>
<evidence type="ECO:0000256" key="16">
    <source>
        <dbReference type="ARBA" id="ARBA00022837"/>
    </source>
</evidence>
<dbReference type="GO" id="GO:0005886">
    <property type="term" value="C:plasma membrane"/>
    <property type="evidence" value="ECO:0007669"/>
    <property type="project" value="UniProtKB-SubCell"/>
</dbReference>
<evidence type="ECO:0000256" key="8">
    <source>
        <dbReference type="ARBA" id="ARBA00022568"/>
    </source>
</evidence>
<evidence type="ECO:0000256" key="15">
    <source>
        <dbReference type="ARBA" id="ARBA00022833"/>
    </source>
</evidence>
<feature type="transmembrane region" description="Helical" evidence="30">
    <location>
        <begin position="822"/>
        <end position="841"/>
    </location>
</feature>
<dbReference type="GO" id="GO:0055080">
    <property type="term" value="P:monoatomic cation homeostasis"/>
    <property type="evidence" value="ECO:0007669"/>
    <property type="project" value="TreeGrafter"/>
</dbReference>
<feature type="region of interest" description="Disordered" evidence="29">
    <location>
        <begin position="1657"/>
        <end position="1682"/>
    </location>
</feature>
<keyword evidence="7" id="KW-0597">Phosphoprotein</keyword>
<evidence type="ECO:0000256" key="20">
    <source>
        <dbReference type="ARBA" id="ARBA00023136"/>
    </source>
</evidence>
<evidence type="ECO:0000256" key="14">
    <source>
        <dbReference type="ARBA" id="ARBA00022777"/>
    </source>
</evidence>
<keyword evidence="11 30" id="KW-0812">Transmembrane</keyword>
<dbReference type="GO" id="GO:0005262">
    <property type="term" value="F:calcium channel activity"/>
    <property type="evidence" value="ECO:0007669"/>
    <property type="project" value="UniProtKB-KW"/>
</dbReference>
<evidence type="ECO:0000256" key="19">
    <source>
        <dbReference type="ARBA" id="ARBA00023065"/>
    </source>
</evidence>
<protein>
    <recommendedName>
        <fullName evidence="3">non-specific serine/threonine protein kinase</fullName>
        <ecNumber evidence="3">2.7.11.1</ecNumber>
    </recommendedName>
</protein>
<organism evidence="32 33">
    <name type="scientific">Mastacembelus armatus</name>
    <name type="common">zig-zag eel</name>
    <dbReference type="NCBI Taxonomy" id="205130"/>
    <lineage>
        <taxon>Eukaryota</taxon>
        <taxon>Metazoa</taxon>
        <taxon>Chordata</taxon>
        <taxon>Craniata</taxon>
        <taxon>Vertebrata</taxon>
        <taxon>Euteleostomi</taxon>
        <taxon>Actinopterygii</taxon>
        <taxon>Neopterygii</taxon>
        <taxon>Teleostei</taxon>
        <taxon>Neoteleostei</taxon>
        <taxon>Acanthomorphata</taxon>
        <taxon>Anabantaria</taxon>
        <taxon>Synbranchiformes</taxon>
        <taxon>Mastacembelidae</taxon>
        <taxon>Mastacembelus</taxon>
    </lineage>
</organism>
<dbReference type="SMART" id="SM00811">
    <property type="entry name" value="Alpha_kinase"/>
    <property type="match status" value="1"/>
</dbReference>
<evidence type="ECO:0000256" key="1">
    <source>
        <dbReference type="ARBA" id="ARBA00004123"/>
    </source>
</evidence>
<keyword evidence="19" id="KW-0406">Ion transport</keyword>
<evidence type="ECO:0000313" key="32">
    <source>
        <dbReference type="Ensembl" id="ENSMAMP00000065642.1"/>
    </source>
</evidence>
<dbReference type="Pfam" id="PF18139">
    <property type="entry name" value="LSDAT_euk"/>
    <property type="match status" value="1"/>
</dbReference>
<dbReference type="Gene3D" id="1.20.5.1010">
    <property type="entry name" value="TRPM, tetramerisation domain"/>
    <property type="match status" value="1"/>
</dbReference>
<evidence type="ECO:0000256" key="10">
    <source>
        <dbReference type="ARBA" id="ARBA00022679"/>
    </source>
</evidence>
<keyword evidence="22" id="KW-0407">Ion channel</keyword>
<dbReference type="PANTHER" id="PTHR13800:SF8">
    <property type="entry name" value="TRANSIENT RECEPTOR POTENTIAL CATION CHANNEL SUBFAMILY M MEMBER 7"/>
    <property type="match status" value="1"/>
</dbReference>
<keyword evidence="14" id="KW-0418">Kinase</keyword>
<feature type="transmembrane region" description="Helical" evidence="30">
    <location>
        <begin position="1037"/>
        <end position="1059"/>
    </location>
</feature>
<dbReference type="GO" id="GO:0046872">
    <property type="term" value="F:metal ion binding"/>
    <property type="evidence" value="ECO:0007669"/>
    <property type="project" value="UniProtKB-KW"/>
</dbReference>
<evidence type="ECO:0000256" key="25">
    <source>
        <dbReference type="ARBA" id="ARBA00034634"/>
    </source>
</evidence>
<dbReference type="PANTHER" id="PTHR13800">
    <property type="entry name" value="TRANSIENT RECEPTOR POTENTIAL CATION CHANNEL, SUBFAMILY M, MEMBER 6"/>
    <property type="match status" value="1"/>
</dbReference>
<evidence type="ECO:0000256" key="18">
    <source>
        <dbReference type="ARBA" id="ARBA00022989"/>
    </source>
</evidence>
<evidence type="ECO:0000256" key="30">
    <source>
        <dbReference type="SAM" id="Phobius"/>
    </source>
</evidence>
<feature type="region of interest" description="Disordered" evidence="29">
    <location>
        <begin position="518"/>
        <end position="550"/>
    </location>
</feature>
<dbReference type="EC" id="2.7.11.1" evidence="3"/>
<keyword evidence="5" id="KW-1003">Cell membrane</keyword>
<evidence type="ECO:0000256" key="17">
    <source>
        <dbReference type="ARBA" id="ARBA00022840"/>
    </source>
</evidence>
<reference evidence="32" key="1">
    <citation type="submission" date="2025-08" db="UniProtKB">
        <authorList>
            <consortium name="Ensembl"/>
        </authorList>
    </citation>
    <scope>IDENTIFICATION</scope>
</reference>
<reference evidence="32" key="2">
    <citation type="submission" date="2025-09" db="UniProtKB">
        <authorList>
            <consortium name="Ensembl"/>
        </authorList>
    </citation>
    <scope>IDENTIFICATION</scope>
</reference>
<dbReference type="FunFam" id="3.30.200.20:FF:000129">
    <property type="entry name" value="Transient receptor potential cation channel, subfamily M, member 7"/>
    <property type="match status" value="1"/>
</dbReference>
<evidence type="ECO:0000256" key="23">
    <source>
        <dbReference type="ARBA" id="ARBA00025760"/>
    </source>
</evidence>
<sequence length="1689" mass="192937">YILPVSKDPHRYVCCCGRLVRQHVGCRASLTTKYSDTKLDENPNLPMPELEEWSVEKHTEASPTDAYGVVNFQGGSHSYRAKYVRLSYDSPPESILQLMLKEWHMELPKILISVHGGVQNFELHPRIKQVVGKGLIKAAVTTGAWILTGGVNTGVAKHVGDALKEHFSKSSKKICTIGIAPWGVIENRNDLIGRDIIAPYQTLLNPLSKLNVLNNLHSHFLLVDDGTVGKYGAEVQLRRDLEKHINLQRIHARIGQGVPVVALIFEGGPNVILTVLEYLQESPPVPVVVCEGTGRAADILAYVHKQTEEGGGLPDGVETDIIATIKKTFNLSQSDAIHLFQTVMECMKSKELITVFHISSEEHQDIDVAILRALLQGTNASAFDQLVLTLAWDRVDIAKDHVFVYGQQLLVSSLEQAMLDALVMDRVDFVKLLIENGVSMHRFLTISRLEELYNTKLSNNPTLLHLVRDVKKRHLPPNYKITLIDVGLVIEYLMGGTYRCNYTKKRFRIIYNNLHGNSRRSGRPTSHGSHLRKSHESFSMEADKKEKTRHNHFIKTAQPYKPKDSSMEQNKKSKQEIVDIDDPEIQRFPYPFNELLVWAVLMKRQKMSLFFWQHGEENMAKALVACKLCRSMGYEAKKCNVVDDTSENLKMYSNEFGTLAVDLLEQSFRQDETMAMKLLTYELKNWSKSTCVKLAVSSRLRPFVAHTCTQMLLSDMWMGRLNMRKNSWYKVILSILVPPAILLLEYKSTAEMAHIPQSQDDHQMTREDSEHNVQHTPEDIQMDVFKEARPTIHTEAKNDVRSKNLPFGRKIYAFYHAPIVKFWFNTLFYLGFLMLYAYVVLVRMPEWPSPQEWVVILYIFTYAIEKIREMFMSEAGKISQKIKVWFNDYFNVSDFLAIVSFFIGLGLRLAGGHTFITGRTVYCLNIIFWYVRLLDILTVNQKAGPYVMMIAKMVANMFYIVVIMAVVLLSYGVPRKAILYPNEEPSWMLARDVVFQPYYMMYGEVYAYEIDVCANNSDPYVQPLCGPAVWLTPFLQAVYLFVQYIIMVNLLIAFFNNVYMEVMSISNLVWKYQRYHFVMAYHEKPVLPPPFILLCHIYSLFCMCRKRKKENTYGPKLFLSEEDQKKLHDFEEQCVEIYFHEKDDQFHSGSEERIRLTSKRVETMCFQLKEVGNKVNFIKRSLHTLDSQIGHLQDLSALTVDTLKTLSAQRVSEDSKVHHQITRELSISKNVASSIVPVADTGPLSKSSVMRKHSVGAFCSYSFPQVGTNIEDFLSGTGMESNQRVRPSPGTGLGLDTNLPSERSPGAQFHISSTPSQTSGHGLIRAVNSYAGFTDLDRNPAFLHPDSSKFTEKDPLQKIFKQRAMNIPTKYFYNCVFISACTFPPVAVERNNLMRLSQSIPFTPVPPRGEPVTVYRLEESSPNTINNSMSSWAHQGLCAKIEFLSKEEMGGGLRRALKVHCTWSEYDILKPGHLYIVKSFLPEVVQTWQSIYKENTVLHLCLREIQQQRAAQKLTFAFNQVRPKTIPYSPRFLEVFLLYCHSAGQWFAIEEYITGEFRKFNNNNGDEIVPTNLLEETMLAFSHWTYEYTRGELLVLDLQGVGETLTDPSVIKSGEKGSYDMIFGPANLGDDAIRNFRAKHHCNSCCRKLKLPDLKRNDYTPDKLTSPQEDPPNSGGTVKESCQPMRLML</sequence>
<keyword evidence="8" id="KW-0109">Calcium transport</keyword>
<evidence type="ECO:0000256" key="13">
    <source>
        <dbReference type="ARBA" id="ARBA00022741"/>
    </source>
</evidence>
<dbReference type="InterPro" id="IPR050927">
    <property type="entry name" value="TRPM"/>
</dbReference>
<evidence type="ECO:0000256" key="24">
    <source>
        <dbReference type="ARBA" id="ARBA00034269"/>
    </source>
</evidence>
<keyword evidence="4" id="KW-0813">Transport</keyword>
<evidence type="ECO:0000313" key="33">
    <source>
        <dbReference type="Proteomes" id="UP000261640"/>
    </source>
</evidence>
<dbReference type="Pfam" id="PF16519">
    <property type="entry name" value="TRPM_tetra"/>
    <property type="match status" value="1"/>
</dbReference>
<dbReference type="FunFam" id="1.20.5.1010:FF:000002">
    <property type="entry name" value="Transient receptor potential cation channel subfamily M member 7"/>
    <property type="match status" value="1"/>
</dbReference>
<evidence type="ECO:0000256" key="27">
    <source>
        <dbReference type="ARBA" id="ARBA00047899"/>
    </source>
</evidence>
<comment type="catalytic activity">
    <reaction evidence="28">
        <text>L-seryl-[protein] + ATP = O-phospho-L-seryl-[protein] + ADP + H(+)</text>
        <dbReference type="Rhea" id="RHEA:17989"/>
        <dbReference type="Rhea" id="RHEA-COMP:9863"/>
        <dbReference type="Rhea" id="RHEA-COMP:11604"/>
        <dbReference type="ChEBI" id="CHEBI:15378"/>
        <dbReference type="ChEBI" id="CHEBI:29999"/>
        <dbReference type="ChEBI" id="CHEBI:30616"/>
        <dbReference type="ChEBI" id="CHEBI:83421"/>
        <dbReference type="ChEBI" id="CHEBI:456216"/>
        <dbReference type="EC" id="2.7.11.1"/>
    </reaction>
</comment>
<dbReference type="GO" id="GO:0005634">
    <property type="term" value="C:nucleus"/>
    <property type="evidence" value="ECO:0007669"/>
    <property type="project" value="UniProtKB-SubCell"/>
</dbReference>
<dbReference type="InterPro" id="IPR057366">
    <property type="entry name" value="TRPM-like"/>
</dbReference>
<evidence type="ECO:0000256" key="3">
    <source>
        <dbReference type="ARBA" id="ARBA00012513"/>
    </source>
</evidence>
<dbReference type="InterPro" id="IPR004166">
    <property type="entry name" value="a-kinase_dom"/>
</dbReference>
<feature type="transmembrane region" description="Helical" evidence="30">
    <location>
        <begin position="889"/>
        <end position="910"/>
    </location>
</feature>
<comment type="subcellular location">
    <subcellularLocation>
        <location evidence="2">Cell membrane</location>
        <topology evidence="2">Multi-pass membrane protein</topology>
    </subcellularLocation>
    <subcellularLocation>
        <location evidence="1">Nucleus</location>
    </subcellularLocation>
</comment>
<evidence type="ECO:0000256" key="5">
    <source>
        <dbReference type="ARBA" id="ARBA00022475"/>
    </source>
</evidence>
<evidence type="ECO:0000256" key="6">
    <source>
        <dbReference type="ARBA" id="ARBA00022527"/>
    </source>
</evidence>
<evidence type="ECO:0000256" key="21">
    <source>
        <dbReference type="ARBA" id="ARBA00023242"/>
    </source>
</evidence>
<keyword evidence="20 30" id="KW-0472">Membrane</keyword>
<comment type="catalytic activity">
    <reaction evidence="27">
        <text>L-threonyl-[protein] + ATP = O-phospho-L-threonyl-[protein] + ADP + H(+)</text>
        <dbReference type="Rhea" id="RHEA:46608"/>
        <dbReference type="Rhea" id="RHEA-COMP:11060"/>
        <dbReference type="Rhea" id="RHEA-COMP:11605"/>
        <dbReference type="ChEBI" id="CHEBI:15378"/>
        <dbReference type="ChEBI" id="CHEBI:30013"/>
        <dbReference type="ChEBI" id="CHEBI:30616"/>
        <dbReference type="ChEBI" id="CHEBI:61977"/>
        <dbReference type="ChEBI" id="CHEBI:456216"/>
        <dbReference type="EC" id="2.7.11.1"/>
    </reaction>
</comment>
<keyword evidence="15" id="KW-0862">Zinc</keyword>
<keyword evidence="33" id="KW-1185">Reference proteome</keyword>
<keyword evidence="17" id="KW-0067">ATP-binding</keyword>
<accession>A0A7N8YHF6</accession>
<keyword evidence="21" id="KW-0539">Nucleus</keyword>
<feature type="compositionally biased region" description="Basic and acidic residues" evidence="29">
    <location>
        <begin position="534"/>
        <end position="546"/>
    </location>
</feature>
<dbReference type="Pfam" id="PF25508">
    <property type="entry name" value="TRPM2"/>
    <property type="match status" value="2"/>
</dbReference>
<comment type="similarity">
    <text evidence="23">In the C-terminal section; belongs to the protein kinase superfamily. Alpha-type protein kinase family. ALPK subfamily.</text>
</comment>
<evidence type="ECO:0000256" key="22">
    <source>
        <dbReference type="ARBA" id="ARBA00023303"/>
    </source>
</evidence>
<dbReference type="GO" id="GO:0005524">
    <property type="term" value="F:ATP binding"/>
    <property type="evidence" value="ECO:0007669"/>
    <property type="project" value="UniProtKB-KW"/>
</dbReference>
<evidence type="ECO:0000256" key="9">
    <source>
        <dbReference type="ARBA" id="ARBA00022673"/>
    </source>
</evidence>
<feature type="transmembrane region" description="Helical" evidence="30">
    <location>
        <begin position="1371"/>
        <end position="1388"/>
    </location>
</feature>
<dbReference type="PROSITE" id="PS51158">
    <property type="entry name" value="ALPHA_KINASE"/>
    <property type="match status" value="1"/>
</dbReference>
<comment type="catalytic activity">
    <reaction evidence="25">
        <text>Zn(2+)(in) = Zn(2+)(out)</text>
        <dbReference type="Rhea" id="RHEA:29351"/>
        <dbReference type="ChEBI" id="CHEBI:29105"/>
    </reaction>
</comment>
<name>A0A7N8YHF6_9TELE</name>
<evidence type="ECO:0000256" key="7">
    <source>
        <dbReference type="ARBA" id="ARBA00022553"/>
    </source>
</evidence>
<dbReference type="InterPro" id="IPR041491">
    <property type="entry name" value="TRPM_SLOG"/>
</dbReference>
<comment type="catalytic activity">
    <reaction evidence="24">
        <text>Mg(2+)(in) = Mg(2+)(out)</text>
        <dbReference type="Rhea" id="RHEA:29827"/>
        <dbReference type="ChEBI" id="CHEBI:18420"/>
    </reaction>
</comment>
<evidence type="ECO:0000256" key="28">
    <source>
        <dbReference type="ARBA" id="ARBA00048679"/>
    </source>
</evidence>
<evidence type="ECO:0000256" key="2">
    <source>
        <dbReference type="ARBA" id="ARBA00004651"/>
    </source>
</evidence>
<feature type="transmembrane region" description="Helical" evidence="30">
    <location>
        <begin position="946"/>
        <end position="971"/>
    </location>
</feature>
<dbReference type="Pfam" id="PF02816">
    <property type="entry name" value="Alpha_kinase"/>
    <property type="match status" value="1"/>
</dbReference>
<keyword evidence="13" id="KW-0547">Nucleotide-binding</keyword>
<dbReference type="InterPro" id="IPR037162">
    <property type="entry name" value="TRPM_tetra_sf"/>
</dbReference>